<name>A0A0G1CYW0_9BACT</name>
<feature type="region of interest" description="Disordered" evidence="1">
    <location>
        <begin position="1"/>
        <end position="71"/>
    </location>
</feature>
<sequence length="121" mass="14058">MNRKKKQSDKVTKCQSDKIVESSKLPRITCGDERRTDGRDPTARPAPSSRSSARPRRHRAPGRRHPDRHRGRKFVSYLCAPNHPLVNQHMRADSAVRPRLGIIPNQALEFSGKFRQWLEYY</sequence>
<reference evidence="2 3" key="1">
    <citation type="journal article" date="2015" name="Nature">
        <title>rRNA introns, odd ribosomes, and small enigmatic genomes across a large radiation of phyla.</title>
        <authorList>
            <person name="Brown C.T."/>
            <person name="Hug L.A."/>
            <person name="Thomas B.C."/>
            <person name="Sharon I."/>
            <person name="Castelle C.J."/>
            <person name="Singh A."/>
            <person name="Wilkins M.J."/>
            <person name="Williams K.H."/>
            <person name="Banfield J.F."/>
        </authorList>
    </citation>
    <scope>NUCLEOTIDE SEQUENCE [LARGE SCALE GENOMIC DNA]</scope>
</reference>
<protein>
    <submittedName>
        <fullName evidence="2">Uncharacterized protein</fullName>
    </submittedName>
</protein>
<feature type="compositionally biased region" description="Low complexity" evidence="1">
    <location>
        <begin position="43"/>
        <end position="52"/>
    </location>
</feature>
<proteinExistence type="predicted"/>
<evidence type="ECO:0000313" key="2">
    <source>
        <dbReference type="EMBL" id="KKS54828.1"/>
    </source>
</evidence>
<evidence type="ECO:0000256" key="1">
    <source>
        <dbReference type="SAM" id="MobiDB-lite"/>
    </source>
</evidence>
<dbReference type="Proteomes" id="UP000034837">
    <property type="component" value="Unassembled WGS sequence"/>
</dbReference>
<dbReference type="AlphaFoldDB" id="A0A0G1CYW0"/>
<comment type="caution">
    <text evidence="2">The sequence shown here is derived from an EMBL/GenBank/DDBJ whole genome shotgun (WGS) entry which is preliminary data.</text>
</comment>
<feature type="compositionally biased region" description="Basic and acidic residues" evidence="1">
    <location>
        <begin position="30"/>
        <end position="42"/>
    </location>
</feature>
<gene>
    <name evidence="2" type="ORF">UV20_C0029G0007</name>
</gene>
<evidence type="ECO:0000313" key="3">
    <source>
        <dbReference type="Proteomes" id="UP000034837"/>
    </source>
</evidence>
<organism evidence="2 3">
    <name type="scientific">Candidatus Magasanikbacteria bacterium GW2011_GWA2_42_32</name>
    <dbReference type="NCBI Taxonomy" id="1619039"/>
    <lineage>
        <taxon>Bacteria</taxon>
        <taxon>Candidatus Magasanikiibacteriota</taxon>
    </lineage>
</organism>
<accession>A0A0G1CYW0</accession>
<feature type="compositionally biased region" description="Basic and acidic residues" evidence="1">
    <location>
        <begin position="8"/>
        <end position="21"/>
    </location>
</feature>
<dbReference type="EMBL" id="LCDO01000029">
    <property type="protein sequence ID" value="KKS54828.1"/>
    <property type="molecule type" value="Genomic_DNA"/>
</dbReference>
<feature type="compositionally biased region" description="Basic residues" evidence="1">
    <location>
        <begin position="53"/>
        <end position="71"/>
    </location>
</feature>